<protein>
    <recommendedName>
        <fullName evidence="5">tRNA pseudouridine synthase B</fullName>
        <ecNumber evidence="5">5.4.99.25</ecNumber>
    </recommendedName>
    <alternativeName>
        <fullName evidence="5">tRNA pseudouridine(55) synthase</fullName>
        <shortName evidence="5">Psi55 synthase</shortName>
    </alternativeName>
    <alternativeName>
        <fullName evidence="5">tRNA pseudouridylate synthase</fullName>
    </alternativeName>
    <alternativeName>
        <fullName evidence="5">tRNA-uridine isomerase</fullName>
    </alternativeName>
</protein>
<dbReference type="EMBL" id="VBOW01000018">
    <property type="protein sequence ID" value="TMQ59971.1"/>
    <property type="molecule type" value="Genomic_DNA"/>
</dbReference>
<dbReference type="InterPro" id="IPR002501">
    <property type="entry name" value="PsdUridine_synth_N"/>
</dbReference>
<dbReference type="Pfam" id="PF01509">
    <property type="entry name" value="TruB_N"/>
    <property type="match status" value="1"/>
</dbReference>
<keyword evidence="3 5" id="KW-0819">tRNA processing</keyword>
<comment type="caution">
    <text evidence="8">The sequence shown here is derived from an EMBL/GenBank/DDBJ whole genome shotgun (WGS) entry which is preliminary data.</text>
</comment>
<comment type="similarity">
    <text evidence="2 5">Belongs to the pseudouridine synthase TruB family. Type 1 subfamily.</text>
</comment>
<dbReference type="GO" id="GO:0160148">
    <property type="term" value="F:tRNA pseudouridine(55) synthase activity"/>
    <property type="evidence" value="ECO:0007669"/>
    <property type="project" value="UniProtKB-EC"/>
</dbReference>
<dbReference type="Gene3D" id="3.30.2350.10">
    <property type="entry name" value="Pseudouridine synthase"/>
    <property type="match status" value="1"/>
</dbReference>
<feature type="domain" description="tRNA pseudouridylate synthase B C-terminal" evidence="7">
    <location>
        <begin position="172"/>
        <end position="203"/>
    </location>
</feature>
<evidence type="ECO:0000256" key="3">
    <source>
        <dbReference type="ARBA" id="ARBA00022694"/>
    </source>
</evidence>
<dbReference type="GO" id="GO:0003723">
    <property type="term" value="F:RNA binding"/>
    <property type="evidence" value="ECO:0007669"/>
    <property type="project" value="InterPro"/>
</dbReference>
<dbReference type="InterPro" id="IPR020103">
    <property type="entry name" value="PsdUridine_synth_cat_dom_sf"/>
</dbReference>
<evidence type="ECO:0000256" key="4">
    <source>
        <dbReference type="ARBA" id="ARBA00023235"/>
    </source>
</evidence>
<reference evidence="8 9" key="1">
    <citation type="journal article" date="2019" name="Nat. Microbiol.">
        <title>Mediterranean grassland soil C-N compound turnover is dependent on rainfall and depth, and is mediated by genomically divergent microorganisms.</title>
        <authorList>
            <person name="Diamond S."/>
            <person name="Andeer P.F."/>
            <person name="Li Z."/>
            <person name="Crits-Christoph A."/>
            <person name="Burstein D."/>
            <person name="Anantharaman K."/>
            <person name="Lane K.R."/>
            <person name="Thomas B.C."/>
            <person name="Pan C."/>
            <person name="Northen T.R."/>
            <person name="Banfield J.F."/>
        </authorList>
    </citation>
    <scope>NUCLEOTIDE SEQUENCE [LARGE SCALE GENOMIC DNA]</scope>
    <source>
        <strain evidence="8">WS_6</strain>
    </source>
</reference>
<dbReference type="PANTHER" id="PTHR13767">
    <property type="entry name" value="TRNA-PSEUDOURIDINE SYNTHASE"/>
    <property type="match status" value="1"/>
</dbReference>
<sequence length="313" mass="33814">MADLLHLLDKPEGWTSHDVVARMRRILGERRVGHAGTLDPFATGLLILAEGRATALLGCVSLLPKRYLAKARLGIATDTQDRTGKPIRVSERIPGREGIQAALERLRGVTRQRPPLYSAVRVRGERLYKAARRGESPDPGERTIRVYELEVLDGTLPELGLDLTVSRGTYVRTLAHDLGELLGCGAHLLSLRRIASGPFHVDEALSPEPCSGNGAGDFRGRALTPAQAVMHLPRATLTSEEAARLRHGRAPALGPDRIEPAPLGYPLPPGETRWPLALLAPEGELLGLAESPCPAVPSEAPPQAVVRLLRVFP</sequence>
<feature type="domain" description="Pseudouridine synthase II N-terminal" evidence="6">
    <location>
        <begin position="24"/>
        <end position="171"/>
    </location>
</feature>
<accession>A0A538T8L1</accession>
<gene>
    <name evidence="5 8" type="primary">truB</name>
    <name evidence="8" type="ORF">E6K76_03380</name>
</gene>
<dbReference type="GO" id="GO:0031119">
    <property type="term" value="P:tRNA pseudouridine synthesis"/>
    <property type="evidence" value="ECO:0007669"/>
    <property type="project" value="UniProtKB-UniRule"/>
</dbReference>
<evidence type="ECO:0000256" key="1">
    <source>
        <dbReference type="ARBA" id="ARBA00000385"/>
    </source>
</evidence>
<evidence type="ECO:0000259" key="6">
    <source>
        <dbReference type="Pfam" id="PF01509"/>
    </source>
</evidence>
<dbReference type="SUPFAM" id="SSF55120">
    <property type="entry name" value="Pseudouridine synthase"/>
    <property type="match status" value="1"/>
</dbReference>
<dbReference type="NCBIfam" id="TIGR00431">
    <property type="entry name" value="TruB"/>
    <property type="match status" value="1"/>
</dbReference>
<dbReference type="Pfam" id="PF16198">
    <property type="entry name" value="TruB_C_2"/>
    <property type="match status" value="1"/>
</dbReference>
<dbReference type="InterPro" id="IPR014780">
    <property type="entry name" value="tRNA_psdUridine_synth_TruB"/>
</dbReference>
<evidence type="ECO:0000256" key="2">
    <source>
        <dbReference type="ARBA" id="ARBA00005642"/>
    </source>
</evidence>
<comment type="catalytic activity">
    <reaction evidence="1 5">
        <text>uridine(55) in tRNA = pseudouridine(55) in tRNA</text>
        <dbReference type="Rhea" id="RHEA:42532"/>
        <dbReference type="Rhea" id="RHEA-COMP:10101"/>
        <dbReference type="Rhea" id="RHEA-COMP:10102"/>
        <dbReference type="ChEBI" id="CHEBI:65314"/>
        <dbReference type="ChEBI" id="CHEBI:65315"/>
        <dbReference type="EC" id="5.4.99.25"/>
    </reaction>
</comment>
<dbReference type="HAMAP" id="MF_01080">
    <property type="entry name" value="TruB_bact"/>
    <property type="match status" value="1"/>
</dbReference>
<feature type="active site" description="Nucleophile" evidence="5">
    <location>
        <position position="39"/>
    </location>
</feature>
<evidence type="ECO:0000313" key="8">
    <source>
        <dbReference type="EMBL" id="TMQ59971.1"/>
    </source>
</evidence>
<keyword evidence="4 5" id="KW-0413">Isomerase</keyword>
<evidence type="ECO:0000259" key="7">
    <source>
        <dbReference type="Pfam" id="PF16198"/>
    </source>
</evidence>
<dbReference type="GO" id="GO:1990481">
    <property type="term" value="P:mRNA pseudouridine synthesis"/>
    <property type="evidence" value="ECO:0007669"/>
    <property type="project" value="TreeGrafter"/>
</dbReference>
<dbReference type="EC" id="5.4.99.25" evidence="5"/>
<dbReference type="AlphaFoldDB" id="A0A538T8L1"/>
<dbReference type="Proteomes" id="UP000316852">
    <property type="component" value="Unassembled WGS sequence"/>
</dbReference>
<dbReference type="CDD" id="cd02573">
    <property type="entry name" value="PseudoU_synth_EcTruB"/>
    <property type="match status" value="1"/>
</dbReference>
<comment type="function">
    <text evidence="5">Responsible for synthesis of pseudouridine from uracil-55 in the psi GC loop of transfer RNAs.</text>
</comment>
<dbReference type="InterPro" id="IPR032819">
    <property type="entry name" value="TruB_C"/>
</dbReference>
<evidence type="ECO:0000313" key="9">
    <source>
        <dbReference type="Proteomes" id="UP000316852"/>
    </source>
</evidence>
<proteinExistence type="inferred from homology"/>
<name>A0A538T8L1_UNCEI</name>
<organism evidence="8 9">
    <name type="scientific">Eiseniibacteriota bacterium</name>
    <dbReference type="NCBI Taxonomy" id="2212470"/>
    <lineage>
        <taxon>Bacteria</taxon>
        <taxon>Candidatus Eiseniibacteriota</taxon>
    </lineage>
</organism>
<dbReference type="PANTHER" id="PTHR13767:SF2">
    <property type="entry name" value="PSEUDOURIDYLATE SYNTHASE TRUB1"/>
    <property type="match status" value="1"/>
</dbReference>
<evidence type="ECO:0000256" key="5">
    <source>
        <dbReference type="HAMAP-Rule" id="MF_01080"/>
    </source>
</evidence>